<accession>A0ABS8RQM5</accession>
<proteinExistence type="predicted"/>
<name>A0ABS8RQM5_DATST</name>
<dbReference type="EMBL" id="JACEIK010000077">
    <property type="protein sequence ID" value="MCD7448958.1"/>
    <property type="molecule type" value="Genomic_DNA"/>
</dbReference>
<reference evidence="1 2" key="1">
    <citation type="journal article" date="2021" name="BMC Genomics">
        <title>Datura genome reveals duplications of psychoactive alkaloid biosynthetic genes and high mutation rate following tissue culture.</title>
        <authorList>
            <person name="Rajewski A."/>
            <person name="Carter-House D."/>
            <person name="Stajich J."/>
            <person name="Litt A."/>
        </authorList>
    </citation>
    <scope>NUCLEOTIDE SEQUENCE [LARGE SCALE GENOMIC DNA]</scope>
    <source>
        <strain evidence="1">AR-01</strain>
    </source>
</reference>
<dbReference type="InterPro" id="IPR029058">
    <property type="entry name" value="AB_hydrolase_fold"/>
</dbReference>
<gene>
    <name evidence="1" type="ORF">HAX54_047570</name>
</gene>
<protein>
    <submittedName>
        <fullName evidence="1">Uncharacterized protein</fullName>
    </submittedName>
</protein>
<comment type="caution">
    <text evidence="1">The sequence shown here is derived from an EMBL/GenBank/DDBJ whole genome shotgun (WGS) entry which is preliminary data.</text>
</comment>
<organism evidence="1 2">
    <name type="scientific">Datura stramonium</name>
    <name type="common">Jimsonweed</name>
    <name type="synonym">Common thornapple</name>
    <dbReference type="NCBI Taxonomy" id="4076"/>
    <lineage>
        <taxon>Eukaryota</taxon>
        <taxon>Viridiplantae</taxon>
        <taxon>Streptophyta</taxon>
        <taxon>Embryophyta</taxon>
        <taxon>Tracheophyta</taxon>
        <taxon>Spermatophyta</taxon>
        <taxon>Magnoliopsida</taxon>
        <taxon>eudicotyledons</taxon>
        <taxon>Gunneridae</taxon>
        <taxon>Pentapetalae</taxon>
        <taxon>asterids</taxon>
        <taxon>lamiids</taxon>
        <taxon>Solanales</taxon>
        <taxon>Solanaceae</taxon>
        <taxon>Solanoideae</taxon>
        <taxon>Datureae</taxon>
        <taxon>Datura</taxon>
    </lineage>
</organism>
<dbReference type="SUPFAM" id="SSF53474">
    <property type="entry name" value="alpha/beta-Hydrolases"/>
    <property type="match status" value="1"/>
</dbReference>
<evidence type="ECO:0000313" key="2">
    <source>
        <dbReference type="Proteomes" id="UP000823775"/>
    </source>
</evidence>
<evidence type="ECO:0000313" key="1">
    <source>
        <dbReference type="EMBL" id="MCD7448958.1"/>
    </source>
</evidence>
<keyword evidence="2" id="KW-1185">Reference proteome</keyword>
<dbReference type="Gene3D" id="3.40.50.1820">
    <property type="entry name" value="alpha/beta hydrolase"/>
    <property type="match status" value="1"/>
</dbReference>
<dbReference type="Pfam" id="PF08538">
    <property type="entry name" value="DUF1749"/>
    <property type="match status" value="1"/>
</dbReference>
<dbReference type="Proteomes" id="UP000823775">
    <property type="component" value="Unassembled WGS sequence"/>
</dbReference>
<sequence>MDLSTSASFSSSSSSSWFSGIVRGRSSSVKMSNKNPAAADAGGADSVSGVGPISGKNQFRGVMFKYGPKPIQVAFKTGEYKQQVIFIGGLTDGFLATDYLEPLAIALDKEKWSLVQFLLSSSYSGYGTSSLRKWCPGQSTQPQLFHRDAMELDQLISYLINKDDSEGVVLLGHSTGCQDIVYYMRTNAACSRAVRAAILQAPVSDREYKATLPGTASMIDLASSMIREGHQSELMPREANPGAPITAFRYYSLCAYNGEDDLFSSDFSDDQLRQRLGHMSNTPCQVIFSMSDEYVPDYVDKKALVDRLCRAMGGAEKVEIEYGNHSLSNRVGEAVEAIMSFVKREGPSGWDDPWN</sequence>
<dbReference type="PANTHER" id="PTHR31591:SF1">
    <property type="entry name" value="UPF0613 PROTEIN PB24D3.06C"/>
    <property type="match status" value="1"/>
</dbReference>
<dbReference type="PANTHER" id="PTHR31591">
    <property type="entry name" value="UPF0613 PROTEIN PB24D3.06C"/>
    <property type="match status" value="1"/>
</dbReference>
<dbReference type="InterPro" id="IPR013744">
    <property type="entry name" value="SidJ"/>
</dbReference>